<dbReference type="NCBIfam" id="TIGR02225">
    <property type="entry name" value="recomb_XerD"/>
    <property type="match status" value="1"/>
</dbReference>
<keyword evidence="5 11" id="KW-0132">Cell division</keyword>
<feature type="active site" evidence="11">
    <location>
        <position position="268"/>
    </location>
</feature>
<evidence type="ECO:0000259" key="12">
    <source>
        <dbReference type="PROSITE" id="PS51898"/>
    </source>
</evidence>
<evidence type="ECO:0000256" key="6">
    <source>
        <dbReference type="ARBA" id="ARBA00022829"/>
    </source>
</evidence>
<reference evidence="15" key="1">
    <citation type="submission" date="2016-08" db="EMBL/GenBank/DDBJ databases">
        <authorList>
            <person name="Varghese N."/>
            <person name="Submissions Spin"/>
        </authorList>
    </citation>
    <scope>NUCLEOTIDE SEQUENCE [LARGE SCALE GENOMIC DNA]</scope>
    <source>
        <strain evidence="15">HAMBI 2975</strain>
    </source>
</reference>
<feature type="active site" description="O-(3'-phospho-DNA)-tyrosine intermediate" evidence="11">
    <location>
        <position position="303"/>
    </location>
</feature>
<evidence type="ECO:0000256" key="10">
    <source>
        <dbReference type="ARBA" id="ARBA00023306"/>
    </source>
</evidence>
<dbReference type="RefSeq" id="WP_092717633.1">
    <property type="nucleotide sequence ID" value="NZ_FMAG01000009.1"/>
</dbReference>
<dbReference type="STRING" id="410764.GA0061103_6916"/>
<evidence type="ECO:0000313" key="15">
    <source>
        <dbReference type="Proteomes" id="UP000199101"/>
    </source>
</evidence>
<dbReference type="GO" id="GO:0006313">
    <property type="term" value="P:DNA transposition"/>
    <property type="evidence" value="ECO:0007669"/>
    <property type="project" value="UniProtKB-UniRule"/>
</dbReference>
<dbReference type="InterPro" id="IPR011932">
    <property type="entry name" value="Recomb_XerD"/>
</dbReference>
<dbReference type="CDD" id="cd00798">
    <property type="entry name" value="INT_XerDC_C"/>
    <property type="match status" value="1"/>
</dbReference>
<feature type="active site" evidence="11">
    <location>
        <position position="191"/>
    </location>
</feature>
<dbReference type="Gene3D" id="1.10.443.10">
    <property type="entry name" value="Intergrase catalytic core"/>
    <property type="match status" value="1"/>
</dbReference>
<dbReference type="PANTHER" id="PTHR30349:SF90">
    <property type="entry name" value="TYROSINE RECOMBINASE XERD"/>
    <property type="match status" value="1"/>
</dbReference>
<keyword evidence="9 11" id="KW-0233">DNA recombination</keyword>
<dbReference type="PROSITE" id="PS51898">
    <property type="entry name" value="TYR_RECOMBINASE"/>
    <property type="match status" value="1"/>
</dbReference>
<dbReference type="NCBIfam" id="NF001399">
    <property type="entry name" value="PRK00283.1"/>
    <property type="match status" value="1"/>
</dbReference>
<dbReference type="Pfam" id="PF00589">
    <property type="entry name" value="Phage_integrase"/>
    <property type="match status" value="1"/>
</dbReference>
<evidence type="ECO:0000256" key="8">
    <source>
        <dbReference type="ARBA" id="ARBA00023125"/>
    </source>
</evidence>
<dbReference type="PANTHER" id="PTHR30349">
    <property type="entry name" value="PHAGE INTEGRASE-RELATED"/>
    <property type="match status" value="1"/>
</dbReference>
<dbReference type="Proteomes" id="UP000199101">
    <property type="component" value="Unassembled WGS sequence"/>
</dbReference>
<dbReference type="GO" id="GO:0003677">
    <property type="term" value="F:DNA binding"/>
    <property type="evidence" value="ECO:0007669"/>
    <property type="project" value="UniProtKB-UniRule"/>
</dbReference>
<accession>A0A1C3X283</accession>
<dbReference type="InterPro" id="IPR023009">
    <property type="entry name" value="Tyrosine_recombinase_XerC/XerD"/>
</dbReference>
<evidence type="ECO:0000256" key="11">
    <source>
        <dbReference type="HAMAP-Rule" id="MF_01807"/>
    </source>
</evidence>
<keyword evidence="10 11" id="KW-0131">Cell cycle</keyword>
<dbReference type="InterPro" id="IPR011010">
    <property type="entry name" value="DNA_brk_join_enz"/>
</dbReference>
<feature type="active site" evidence="11">
    <location>
        <position position="294"/>
    </location>
</feature>
<feature type="active site" evidence="11">
    <location>
        <position position="271"/>
    </location>
</feature>
<dbReference type="GO" id="GO:0051301">
    <property type="term" value="P:cell division"/>
    <property type="evidence" value="ECO:0007669"/>
    <property type="project" value="UniProtKB-KW"/>
</dbReference>
<dbReference type="InterPro" id="IPR050090">
    <property type="entry name" value="Tyrosine_recombinase_XerCD"/>
</dbReference>
<protein>
    <recommendedName>
        <fullName evidence="3 11">Tyrosine recombinase XerD</fullName>
    </recommendedName>
</protein>
<keyword evidence="15" id="KW-1185">Reference proteome</keyword>
<evidence type="ECO:0000256" key="2">
    <source>
        <dbReference type="ARBA" id="ARBA00010450"/>
    </source>
</evidence>
<dbReference type="InterPro" id="IPR044068">
    <property type="entry name" value="CB"/>
</dbReference>
<dbReference type="PROSITE" id="PS51900">
    <property type="entry name" value="CB"/>
    <property type="match status" value="1"/>
</dbReference>
<dbReference type="HAMAP" id="MF_01807">
    <property type="entry name" value="Recomb_XerD"/>
    <property type="match status" value="1"/>
</dbReference>
<keyword evidence="6 11" id="KW-0159">Chromosome partition</keyword>
<evidence type="ECO:0000256" key="3">
    <source>
        <dbReference type="ARBA" id="ARBA00015810"/>
    </source>
</evidence>
<comment type="subcellular location">
    <subcellularLocation>
        <location evidence="1 11">Cytoplasm</location>
    </subcellularLocation>
</comment>
<evidence type="ECO:0000256" key="7">
    <source>
        <dbReference type="ARBA" id="ARBA00022908"/>
    </source>
</evidence>
<gene>
    <name evidence="11" type="primary">xerD</name>
    <name evidence="14" type="ORF">GA0061103_6916</name>
</gene>
<dbReference type="InterPro" id="IPR013762">
    <property type="entry name" value="Integrase-like_cat_sf"/>
</dbReference>
<organism evidence="14 15">
    <name type="scientific">Rhizobium multihospitium</name>
    <dbReference type="NCBI Taxonomy" id="410764"/>
    <lineage>
        <taxon>Bacteria</taxon>
        <taxon>Pseudomonadati</taxon>
        <taxon>Pseudomonadota</taxon>
        <taxon>Alphaproteobacteria</taxon>
        <taxon>Hyphomicrobiales</taxon>
        <taxon>Rhizobiaceae</taxon>
        <taxon>Rhizobium/Agrobacterium group</taxon>
        <taxon>Rhizobium</taxon>
    </lineage>
</organism>
<dbReference type="Pfam" id="PF02899">
    <property type="entry name" value="Phage_int_SAM_1"/>
    <property type="match status" value="1"/>
</dbReference>
<dbReference type="HAMAP" id="MF_01808">
    <property type="entry name" value="Recomb_XerC_XerD"/>
    <property type="match status" value="1"/>
</dbReference>
<keyword evidence="7 11" id="KW-0229">DNA integration</keyword>
<proteinExistence type="inferred from homology"/>
<evidence type="ECO:0000256" key="4">
    <source>
        <dbReference type="ARBA" id="ARBA00022490"/>
    </source>
</evidence>
<dbReference type="Gene3D" id="1.10.150.130">
    <property type="match status" value="1"/>
</dbReference>
<evidence type="ECO:0000256" key="5">
    <source>
        <dbReference type="ARBA" id="ARBA00022618"/>
    </source>
</evidence>
<dbReference type="SUPFAM" id="SSF56349">
    <property type="entry name" value="DNA breaking-rejoining enzymes"/>
    <property type="match status" value="1"/>
</dbReference>
<evidence type="ECO:0000256" key="9">
    <source>
        <dbReference type="ARBA" id="ARBA00023172"/>
    </source>
</evidence>
<dbReference type="AlphaFoldDB" id="A0A1C3X283"/>
<dbReference type="GO" id="GO:0005737">
    <property type="term" value="C:cytoplasm"/>
    <property type="evidence" value="ECO:0007669"/>
    <property type="project" value="UniProtKB-SubCell"/>
</dbReference>
<sequence>MSAQAENIRAGKRDLGRVHLEAFLEMMSAERGAAINTLQSYERDLDDLHSFLSGQGVRLTEAGSSDLGAYLASLSSQGFKPSSQARRLSAMRQFYKFLYAEGLRTDDPTGILDAPKKGRALPKTMGVDEVTRLLTQAEEEAAADGPDRLQRLRMLVLLEMLYATGMRVSELISLPVKVLDQEGRFLMIRGKGNKERLVPLSQSAISALKTYGRLQAEIAASAKNPDPESPWLFPAASRQGYLPRQVFARDLKDLAIRAGLTPSMISPHVMRHAFASHLLANGADLRVVQELLGHSDISTTQIYTHVLEERLHQLVQTHHPLAKQAKKQD</sequence>
<evidence type="ECO:0000256" key="1">
    <source>
        <dbReference type="ARBA" id="ARBA00004496"/>
    </source>
</evidence>
<dbReference type="InterPro" id="IPR004107">
    <property type="entry name" value="Integrase_SAM-like_N"/>
</dbReference>
<feature type="active site" evidence="11">
    <location>
        <position position="167"/>
    </location>
</feature>
<dbReference type="EMBL" id="FMAG01000009">
    <property type="protein sequence ID" value="SCB46339.1"/>
    <property type="molecule type" value="Genomic_DNA"/>
</dbReference>
<dbReference type="InterPro" id="IPR002104">
    <property type="entry name" value="Integrase_catalytic"/>
</dbReference>
<keyword evidence="4 11" id="KW-0963">Cytoplasm</keyword>
<dbReference type="OrthoDB" id="9801717at2"/>
<comment type="similarity">
    <text evidence="2 11">Belongs to the 'phage' integrase family. XerD subfamily.</text>
</comment>
<dbReference type="GO" id="GO:0007059">
    <property type="term" value="P:chromosome segregation"/>
    <property type="evidence" value="ECO:0007669"/>
    <property type="project" value="UniProtKB-UniRule"/>
</dbReference>
<dbReference type="GO" id="GO:0009037">
    <property type="term" value="F:tyrosine-based site-specific recombinase activity"/>
    <property type="evidence" value="ECO:0007669"/>
    <property type="project" value="UniProtKB-UniRule"/>
</dbReference>
<comment type="subunit">
    <text evidence="11">Forms a cyclic heterotetrameric complex composed of two molecules of XerC and two molecules of XerD.</text>
</comment>
<evidence type="ECO:0000313" key="14">
    <source>
        <dbReference type="EMBL" id="SCB46339.1"/>
    </source>
</evidence>
<comment type="function">
    <text evidence="11">Site-specific tyrosine recombinase, which acts by catalyzing the cutting and rejoining of the recombining DNA molecules. The XerC-XerD complex is essential to convert dimers of the bacterial chromosome into monomers to permit their segregation at cell division. It also contributes to the segregational stability of plasmids.</text>
</comment>
<feature type="domain" description="Tyr recombinase" evidence="12">
    <location>
        <begin position="120"/>
        <end position="316"/>
    </location>
</feature>
<evidence type="ECO:0000259" key="13">
    <source>
        <dbReference type="PROSITE" id="PS51900"/>
    </source>
</evidence>
<dbReference type="InterPro" id="IPR010998">
    <property type="entry name" value="Integrase_recombinase_N"/>
</dbReference>
<keyword evidence="8 11" id="KW-0238">DNA-binding</keyword>
<feature type="domain" description="Core-binding (CB)" evidence="13">
    <location>
        <begin position="14"/>
        <end position="99"/>
    </location>
</feature>
<name>A0A1C3X283_9HYPH</name>